<proteinExistence type="predicted"/>
<protein>
    <submittedName>
        <fullName evidence="1">Uncharacterized protein</fullName>
    </submittedName>
</protein>
<comment type="caution">
    <text evidence="1">The sequence shown here is derived from an EMBL/GenBank/DDBJ whole genome shotgun (WGS) entry which is preliminary data.</text>
</comment>
<accession>A0AB33ZTS2</accession>
<dbReference type="Proteomes" id="UP000250668">
    <property type="component" value="Unassembled WGS sequence"/>
</dbReference>
<dbReference type="AlphaFoldDB" id="A0AB33ZTS2"/>
<evidence type="ECO:0000313" key="1">
    <source>
        <dbReference type="EMBL" id="GBA95386.1"/>
    </source>
</evidence>
<sequence length="70" mass="8518">MYRNHDDLTSVRQMGRLFGDKNHINFDELQKLKKSEIYQRLISENPQYELYLQTLYDTSAHDNLHVKIKY</sequence>
<dbReference type="EMBL" id="BEXJ01000001">
    <property type="protein sequence ID" value="GBA95386.1"/>
    <property type="molecule type" value="Genomic_DNA"/>
</dbReference>
<evidence type="ECO:0000313" key="2">
    <source>
        <dbReference type="Proteomes" id="UP000250668"/>
    </source>
</evidence>
<organism evidence="1 2">
    <name type="scientific">Lactobacillus gasseri</name>
    <dbReference type="NCBI Taxonomy" id="1596"/>
    <lineage>
        <taxon>Bacteria</taxon>
        <taxon>Bacillati</taxon>
        <taxon>Bacillota</taxon>
        <taxon>Bacilli</taxon>
        <taxon>Lactobacillales</taxon>
        <taxon>Lactobacillaceae</taxon>
        <taxon>Lactobacillus</taxon>
    </lineage>
</organism>
<gene>
    <name evidence="1" type="ORF">LJCM1025_04670</name>
</gene>
<name>A0AB33ZTS2_LACGS</name>
<reference evidence="1 2" key="1">
    <citation type="journal article" date="2018" name="Int. J. Syst. Evol. Microbiol.">
        <title>Lactobacillus paragasseri sp. nov., a sister taxon of Lactobacillus gasseri, based on whole-genome sequence analyses.</title>
        <authorList>
            <person name="Tanizawa Y."/>
            <person name="Tada I."/>
            <person name="Kobayashi H."/>
            <person name="Endo A."/>
            <person name="Maeno S."/>
            <person name="Toyoda A."/>
            <person name="Arita M."/>
            <person name="Nakamura Y."/>
            <person name="Sakamoto M."/>
            <person name="Ohkuma M."/>
            <person name="Tohno M."/>
        </authorList>
    </citation>
    <scope>NUCLEOTIDE SEQUENCE [LARGE SCALE GENOMIC DNA]</scope>
    <source>
        <strain evidence="1 2">JCM 1025</strain>
    </source>
</reference>